<evidence type="ECO:0000256" key="1">
    <source>
        <dbReference type="ARBA" id="ARBA00001933"/>
    </source>
</evidence>
<proteinExistence type="inferred from homology"/>
<dbReference type="EMBL" id="QWEZ01000001">
    <property type="protein sequence ID" value="RRJ84117.1"/>
    <property type="molecule type" value="Genomic_DNA"/>
</dbReference>
<evidence type="ECO:0000259" key="7">
    <source>
        <dbReference type="Pfam" id="PF00291"/>
    </source>
</evidence>
<gene>
    <name evidence="8" type="ORF">D0544_03075</name>
</gene>
<dbReference type="SUPFAM" id="SSF53686">
    <property type="entry name" value="Tryptophan synthase beta subunit-like PLP-dependent enzymes"/>
    <property type="match status" value="1"/>
</dbReference>
<keyword evidence="5" id="KW-0456">Lyase</keyword>
<dbReference type="GO" id="GO:0003941">
    <property type="term" value="F:L-serine ammonia-lyase activity"/>
    <property type="evidence" value="ECO:0007669"/>
    <property type="project" value="UniProtKB-EC"/>
</dbReference>
<comment type="cofactor">
    <cofactor evidence="1">
        <name>pyridoxal 5'-phosphate</name>
        <dbReference type="ChEBI" id="CHEBI:597326"/>
    </cofactor>
</comment>
<dbReference type="InterPro" id="IPR050147">
    <property type="entry name" value="Ser/Thr_Dehydratase"/>
</dbReference>
<dbReference type="GO" id="GO:0006565">
    <property type="term" value="P:L-serine catabolic process"/>
    <property type="evidence" value="ECO:0007669"/>
    <property type="project" value="TreeGrafter"/>
</dbReference>
<evidence type="ECO:0000313" key="9">
    <source>
        <dbReference type="Proteomes" id="UP000280792"/>
    </source>
</evidence>
<comment type="similarity">
    <text evidence="2">Belongs to the serine/threonine dehydratase family.</text>
</comment>
<evidence type="ECO:0000256" key="3">
    <source>
        <dbReference type="ARBA" id="ARBA00012093"/>
    </source>
</evidence>
<dbReference type="Pfam" id="PF00291">
    <property type="entry name" value="PALP"/>
    <property type="match status" value="1"/>
</dbReference>
<dbReference type="InterPro" id="IPR036052">
    <property type="entry name" value="TrpB-like_PALP_sf"/>
</dbReference>
<comment type="caution">
    <text evidence="8">The sequence shown here is derived from an EMBL/GenBank/DDBJ whole genome shotgun (WGS) entry which is preliminary data.</text>
</comment>
<dbReference type="Gene3D" id="3.40.50.1100">
    <property type="match status" value="2"/>
</dbReference>
<dbReference type="AlphaFoldDB" id="A0A3P3VP46"/>
<reference evidence="8 9" key="1">
    <citation type="submission" date="2018-08" db="EMBL/GenBank/DDBJ databases">
        <authorList>
            <person name="Khan S.A."/>
        </authorList>
    </citation>
    <scope>NUCLEOTIDE SEQUENCE [LARGE SCALE GENOMIC DNA]</scope>
    <source>
        <strain evidence="8 9">GTF-13</strain>
    </source>
</reference>
<name>A0A3P3VP46_9GAMM</name>
<keyword evidence="4" id="KW-0663">Pyridoxal phosphate</keyword>
<evidence type="ECO:0000256" key="4">
    <source>
        <dbReference type="ARBA" id="ARBA00022898"/>
    </source>
</evidence>
<dbReference type="InterPro" id="IPR001926">
    <property type="entry name" value="TrpB-like_PALP"/>
</dbReference>
<sequence>MRPLHIQTPLLQSLPLSQQLGTRVWLKMEALQPSGSFKCRGVSLACQHYVAQGARSLVSSSGGNAGLAVAYAGRQLGVPVTVVVPITTSARAIELIRQQGAEVRVEGARWNESHEVALELAERGGAYIHPFDDPLLWQGHGTLIDEVVEAGVQPDLVVLSVGGGGLLCGAIEGLRRNGAERVPVWAVETEGAASLNHALAAGRLEGVERIDSVATSLGALCVAERAFALSSQHPVTAKTVSDGQAIGACDRFLEEQRLLVEPACGASLAALYDFDGTLQPFRDVLVIVCGGVGTSRQQLQQWLEPA</sequence>
<evidence type="ECO:0000256" key="5">
    <source>
        <dbReference type="ARBA" id="ARBA00023239"/>
    </source>
</evidence>
<dbReference type="PANTHER" id="PTHR48078:SF2">
    <property type="entry name" value="CATABOLIC L-SERINE_THREONINE DEHYDRATASE"/>
    <property type="match status" value="1"/>
</dbReference>
<evidence type="ECO:0000313" key="8">
    <source>
        <dbReference type="EMBL" id="RRJ84117.1"/>
    </source>
</evidence>
<dbReference type="PANTHER" id="PTHR48078">
    <property type="entry name" value="THREONINE DEHYDRATASE, MITOCHONDRIAL-RELATED"/>
    <property type="match status" value="1"/>
</dbReference>
<dbReference type="GO" id="GO:0009097">
    <property type="term" value="P:isoleucine biosynthetic process"/>
    <property type="evidence" value="ECO:0007669"/>
    <property type="project" value="TreeGrafter"/>
</dbReference>
<feature type="domain" description="Tryptophan synthase beta chain-like PALP" evidence="7">
    <location>
        <begin position="3"/>
        <end position="290"/>
    </location>
</feature>
<dbReference type="RefSeq" id="WP_125014543.1">
    <property type="nucleotide sequence ID" value="NZ_QWEZ01000001.1"/>
</dbReference>
<organism evidence="8 9">
    <name type="scientific">Aestuariirhabdus litorea</name>
    <dbReference type="NCBI Taxonomy" id="2528527"/>
    <lineage>
        <taxon>Bacteria</taxon>
        <taxon>Pseudomonadati</taxon>
        <taxon>Pseudomonadota</taxon>
        <taxon>Gammaproteobacteria</taxon>
        <taxon>Oceanospirillales</taxon>
        <taxon>Aestuariirhabdaceae</taxon>
        <taxon>Aestuariirhabdus</taxon>
    </lineage>
</organism>
<evidence type="ECO:0000256" key="2">
    <source>
        <dbReference type="ARBA" id="ARBA00010869"/>
    </source>
</evidence>
<keyword evidence="9" id="KW-1185">Reference proteome</keyword>
<protein>
    <recommendedName>
        <fullName evidence="3">L-serine ammonia-lyase</fullName>
        <ecNumber evidence="3">4.3.1.17</ecNumber>
    </recommendedName>
</protein>
<dbReference type="EC" id="4.3.1.17" evidence="3"/>
<comment type="catalytic activity">
    <reaction evidence="6">
        <text>L-serine = pyruvate + NH4(+)</text>
        <dbReference type="Rhea" id="RHEA:19169"/>
        <dbReference type="ChEBI" id="CHEBI:15361"/>
        <dbReference type="ChEBI" id="CHEBI:28938"/>
        <dbReference type="ChEBI" id="CHEBI:33384"/>
        <dbReference type="EC" id="4.3.1.17"/>
    </reaction>
</comment>
<dbReference type="GO" id="GO:0006567">
    <property type="term" value="P:L-threonine catabolic process"/>
    <property type="evidence" value="ECO:0007669"/>
    <property type="project" value="TreeGrafter"/>
</dbReference>
<dbReference type="Proteomes" id="UP000280792">
    <property type="component" value="Unassembled WGS sequence"/>
</dbReference>
<reference evidence="8 9" key="2">
    <citation type="submission" date="2018-12" db="EMBL/GenBank/DDBJ databases">
        <title>Simiduia agarivorans gen. nov., sp. nov., a marine, agarolytic bacterium isolated from shallow coastal water from Keelung, Taiwan.</title>
        <authorList>
            <person name="Shieh W.Y."/>
        </authorList>
    </citation>
    <scope>NUCLEOTIDE SEQUENCE [LARGE SCALE GENOMIC DNA]</scope>
    <source>
        <strain evidence="8 9">GTF-13</strain>
    </source>
</reference>
<evidence type="ECO:0000256" key="6">
    <source>
        <dbReference type="ARBA" id="ARBA00049406"/>
    </source>
</evidence>
<dbReference type="GO" id="GO:0004794">
    <property type="term" value="F:threonine deaminase activity"/>
    <property type="evidence" value="ECO:0007669"/>
    <property type="project" value="TreeGrafter"/>
</dbReference>
<accession>A0A3P3VP46</accession>